<dbReference type="SUPFAM" id="SSF75005">
    <property type="entry name" value="Arabinanase/levansucrase/invertase"/>
    <property type="match status" value="1"/>
</dbReference>
<dbReference type="GO" id="GO:0005975">
    <property type="term" value="P:carbohydrate metabolic process"/>
    <property type="evidence" value="ECO:0007669"/>
    <property type="project" value="InterPro"/>
</dbReference>
<gene>
    <name evidence="6" type="ordered locus">MYPE9690</name>
</gene>
<dbReference type="InterPro" id="IPR051214">
    <property type="entry name" value="GH32_Enzymes"/>
</dbReference>
<dbReference type="PANTHER" id="PTHR43101">
    <property type="entry name" value="BETA-FRUCTOSIDASE"/>
    <property type="match status" value="1"/>
</dbReference>
<reference evidence="6 7" key="1">
    <citation type="journal article" date="2002" name="Nucleic Acids Res.">
        <title>The complete genomic sequence of Mycoplasma penetrans, an intracellular bacterial pathogen in humans.</title>
        <authorList>
            <person name="Sasaki Y."/>
            <person name="Ishikawa J."/>
            <person name="Yamashita A."/>
            <person name="Oshima K."/>
            <person name="Kenri T."/>
            <person name="Furuya K."/>
            <person name="Yoshino C."/>
            <person name="Horino A."/>
            <person name="Shiba T."/>
            <person name="Sasaki T."/>
            <person name="Hattori M."/>
        </authorList>
    </citation>
    <scope>NUCLEOTIDE SEQUENCE [LARGE SCALE GENOMIC DNA]</scope>
    <source>
        <strain evidence="6 7">HF-2</strain>
    </source>
</reference>
<dbReference type="STRING" id="272633.gene:10732089"/>
<keyword evidence="7" id="KW-1185">Reference proteome</keyword>
<sequence>MNDREIRYNRDFLNWTDIRNDNQAYKPDFHIYPTRGLINDPNCVFWWQDNLYCFFQHHPANTLHGLKTMSLAKTSNFTDYEYTYMVNKPENDFESHGVYSGSSIIHKGRIINFYTGNKRDKDWIRTSSVVKSEFDVNTKEFKNKKVLITNEDYPNYTDHFRDPYVFQFANNYYLLLGAQHVDGYGAILMFILDHNLENPVLVKQINLNFNYKMIECPNIIFIDGKAFLIYCPQYQDSLSKRNPRVNPDICVYSYVDINSLFNLLDFYYQIQDFKQVDYGLEFYAPQTFKLGDKWAIVGWVGLPTNLKYKEVDCGWIGMLSMIKTISVNHSNNSLIFHEISRYKGEYLCSKNPFVKYFSTDIFQNKRINIFDNEKLLLSLWLEIKAVGIDLVIKRYNDVSFYPYQNISRIKCEDEKNKIDIFIDNTIVEIKINDKIWYTARIYFSERINIVKEVI</sequence>
<accession>Q8EUF8</accession>
<dbReference type="CAZy" id="GH32">
    <property type="family name" value="Glycoside Hydrolase Family 32"/>
</dbReference>
<dbReference type="FunCoup" id="Q8EUF8">
    <property type="interactions" value="14"/>
</dbReference>
<evidence type="ECO:0000256" key="3">
    <source>
        <dbReference type="ARBA" id="ARBA00022801"/>
    </source>
</evidence>
<protein>
    <recommendedName>
        <fullName evidence="2">beta-fructofuranosidase</fullName>
        <ecNumber evidence="2">3.2.1.26</ecNumber>
    </recommendedName>
</protein>
<keyword evidence="4" id="KW-0326">Glycosidase</keyword>
<dbReference type="HOGENOM" id="CLU_001528_7_1_14"/>
<dbReference type="Gene3D" id="2.115.10.20">
    <property type="entry name" value="Glycosyl hydrolase domain, family 43"/>
    <property type="match status" value="1"/>
</dbReference>
<comment type="similarity">
    <text evidence="1">Belongs to the glycosyl hydrolase 32 family.</text>
</comment>
<dbReference type="PANTHER" id="PTHR43101:SF1">
    <property type="entry name" value="BETA-FRUCTOSIDASE"/>
    <property type="match status" value="1"/>
</dbReference>
<dbReference type="EC" id="3.2.1.26" evidence="2"/>
<dbReference type="Pfam" id="PF00251">
    <property type="entry name" value="Glyco_hydro_32N"/>
    <property type="match status" value="1"/>
</dbReference>
<evidence type="ECO:0000256" key="1">
    <source>
        <dbReference type="ARBA" id="ARBA00009902"/>
    </source>
</evidence>
<evidence type="ECO:0000313" key="6">
    <source>
        <dbReference type="EMBL" id="BAC44755.1"/>
    </source>
</evidence>
<dbReference type="RefSeq" id="WP_011077784.1">
    <property type="nucleotide sequence ID" value="NC_004432.1"/>
</dbReference>
<dbReference type="SMART" id="SM00640">
    <property type="entry name" value="Glyco_32"/>
    <property type="match status" value="1"/>
</dbReference>
<name>Q8EUF8_MALP2</name>
<keyword evidence="3 6" id="KW-0378">Hydrolase</keyword>
<dbReference type="GO" id="GO:0004564">
    <property type="term" value="F:beta-fructofuranosidase activity"/>
    <property type="evidence" value="ECO:0007669"/>
    <property type="project" value="UniProtKB-EC"/>
</dbReference>
<evidence type="ECO:0000259" key="5">
    <source>
        <dbReference type="Pfam" id="PF00251"/>
    </source>
</evidence>
<dbReference type="eggNOG" id="COG1621">
    <property type="taxonomic scope" value="Bacteria"/>
</dbReference>
<dbReference type="KEGG" id="mpe:MYPE9690"/>
<dbReference type="EMBL" id="BA000026">
    <property type="protein sequence ID" value="BAC44755.1"/>
    <property type="molecule type" value="Genomic_DNA"/>
</dbReference>
<dbReference type="InterPro" id="IPR001362">
    <property type="entry name" value="Glyco_hydro_32"/>
</dbReference>
<dbReference type="InterPro" id="IPR013148">
    <property type="entry name" value="Glyco_hydro_32_N"/>
</dbReference>
<dbReference type="Proteomes" id="UP000002522">
    <property type="component" value="Chromosome"/>
</dbReference>
<dbReference type="InterPro" id="IPR023296">
    <property type="entry name" value="Glyco_hydro_beta-prop_sf"/>
</dbReference>
<dbReference type="AlphaFoldDB" id="Q8EUF8"/>
<dbReference type="InParanoid" id="Q8EUF8"/>
<organism evidence="6 7">
    <name type="scientific">Malacoplasma penetrans (strain HF-2)</name>
    <name type="common">Mycoplasma penetrans</name>
    <dbReference type="NCBI Taxonomy" id="272633"/>
    <lineage>
        <taxon>Bacteria</taxon>
        <taxon>Bacillati</taxon>
        <taxon>Mycoplasmatota</taxon>
        <taxon>Mycoplasmoidales</taxon>
        <taxon>Mycoplasmoidaceae</taxon>
        <taxon>Malacoplasma</taxon>
    </lineage>
</organism>
<evidence type="ECO:0000256" key="4">
    <source>
        <dbReference type="ARBA" id="ARBA00023295"/>
    </source>
</evidence>
<feature type="domain" description="Glycosyl hydrolase family 32 N-terminal" evidence="5">
    <location>
        <begin position="30"/>
        <end position="335"/>
    </location>
</feature>
<evidence type="ECO:0000256" key="2">
    <source>
        <dbReference type="ARBA" id="ARBA00012758"/>
    </source>
</evidence>
<proteinExistence type="inferred from homology"/>
<evidence type="ECO:0000313" key="7">
    <source>
        <dbReference type="Proteomes" id="UP000002522"/>
    </source>
</evidence>